<dbReference type="SUPFAM" id="SSF54862">
    <property type="entry name" value="4Fe-4S ferredoxins"/>
    <property type="match status" value="1"/>
</dbReference>
<keyword evidence="3" id="KW-1185">Reference proteome</keyword>
<organism evidence="2 3">
    <name type="scientific">Desulfofundulus luciae</name>
    <dbReference type="NCBI Taxonomy" id="74702"/>
    <lineage>
        <taxon>Bacteria</taxon>
        <taxon>Bacillati</taxon>
        <taxon>Bacillota</taxon>
        <taxon>Clostridia</taxon>
        <taxon>Eubacteriales</taxon>
        <taxon>Peptococcaceae</taxon>
        <taxon>Desulfofundulus</taxon>
    </lineage>
</organism>
<feature type="domain" description="4Fe-4S ferredoxin-type" evidence="1">
    <location>
        <begin position="21"/>
        <end position="50"/>
    </location>
</feature>
<dbReference type="Proteomes" id="UP001225644">
    <property type="component" value="Unassembled WGS sequence"/>
</dbReference>
<evidence type="ECO:0000259" key="1">
    <source>
        <dbReference type="PROSITE" id="PS51379"/>
    </source>
</evidence>
<protein>
    <submittedName>
        <fullName evidence="2">Ferredoxin</fullName>
    </submittedName>
</protein>
<name>A0ABU0B4Y7_9FIRM</name>
<dbReference type="InterPro" id="IPR017896">
    <property type="entry name" value="4Fe4S_Fe-S-bd"/>
</dbReference>
<reference evidence="2 3" key="1">
    <citation type="submission" date="2023-07" db="EMBL/GenBank/DDBJ databases">
        <title>Genomic Encyclopedia of Type Strains, Phase IV (KMG-IV): sequencing the most valuable type-strain genomes for metagenomic binning, comparative biology and taxonomic classification.</title>
        <authorList>
            <person name="Goeker M."/>
        </authorList>
    </citation>
    <scope>NUCLEOTIDE SEQUENCE [LARGE SCALE GENOMIC DNA]</scope>
    <source>
        <strain evidence="2 3">DSM 12396</strain>
    </source>
</reference>
<accession>A0ABU0B4Y7</accession>
<feature type="domain" description="4Fe-4S ferredoxin-type" evidence="1">
    <location>
        <begin position="56"/>
        <end position="86"/>
    </location>
</feature>
<dbReference type="EMBL" id="JAUSUX010000043">
    <property type="protein sequence ID" value="MDQ0287788.1"/>
    <property type="molecule type" value="Genomic_DNA"/>
</dbReference>
<dbReference type="PROSITE" id="PS51379">
    <property type="entry name" value="4FE4S_FER_2"/>
    <property type="match status" value="2"/>
</dbReference>
<dbReference type="Pfam" id="PF12838">
    <property type="entry name" value="Fer4_7"/>
    <property type="match status" value="1"/>
</dbReference>
<dbReference type="Gene3D" id="3.30.70.20">
    <property type="match status" value="1"/>
</dbReference>
<evidence type="ECO:0000313" key="3">
    <source>
        <dbReference type="Proteomes" id="UP001225644"/>
    </source>
</evidence>
<proteinExistence type="predicted"/>
<gene>
    <name evidence="2" type="ORF">J2Z49_002921</name>
</gene>
<comment type="caution">
    <text evidence="2">The sequence shown here is derived from an EMBL/GenBank/DDBJ whole genome shotgun (WGS) entry which is preliminary data.</text>
</comment>
<sequence>MVNQNFEQKSEIRCKTKLPKQMPWVIPVNCEGCGDCVNKCKKGYLQMIETNVKGVFVPWLAEPEKCTGCGQCASTCVMGAIVMTEHVEMALNRFLEQKPTIPT</sequence>
<evidence type="ECO:0000313" key="2">
    <source>
        <dbReference type="EMBL" id="MDQ0287788.1"/>
    </source>
</evidence>
<dbReference type="RefSeq" id="WP_307403784.1">
    <property type="nucleotide sequence ID" value="NZ_JAUSUX010000043.1"/>
</dbReference>